<sequence length="268" mass="28795">MKLELMGKRGGFTLIELVITMVLLGILALATTDFIRTGSLIYRDGAERQVLLGEARFAIQRLSRELQNSLPNSARVDGIARLGECLTFVPTLSSHSYVDLPLTPRSAASAAIVSWSGQPEVPGSANVWAAVYVLNSDEVVSANGLINEGANKVAAVNSLSADSSSGLSTLSFDSAVSFRSASPAQRLYLISEAVRYCVAGSELRRYQPANSLQGVLMANRLDPRAVLPPFQVLDASLSRNGLVKLAFSFTENNEVVEFQHDIVVPNQP</sequence>
<dbReference type="NCBIfam" id="TIGR02532">
    <property type="entry name" value="IV_pilin_GFxxxE"/>
    <property type="match status" value="1"/>
</dbReference>
<gene>
    <name evidence="2" type="primary">mshO2</name>
    <name evidence="2" type="ORF">GCM10007414_06350</name>
</gene>
<keyword evidence="1" id="KW-1133">Transmembrane helix</keyword>
<dbReference type="RefSeq" id="WP_055732847.1">
    <property type="nucleotide sequence ID" value="NZ_BMDY01000003.1"/>
</dbReference>
<dbReference type="Pfam" id="PF07963">
    <property type="entry name" value="N_methyl"/>
    <property type="match status" value="1"/>
</dbReference>
<accession>A0ABQ1HZ46</accession>
<name>A0ABQ1HZ46_9ALTE</name>
<dbReference type="EMBL" id="BMDY01000003">
    <property type="protein sequence ID" value="GGA96164.1"/>
    <property type="molecule type" value="Genomic_DNA"/>
</dbReference>
<dbReference type="Proteomes" id="UP000651977">
    <property type="component" value="Unassembled WGS sequence"/>
</dbReference>
<keyword evidence="1" id="KW-0472">Membrane</keyword>
<dbReference type="InterPro" id="IPR012902">
    <property type="entry name" value="N_methyl_site"/>
</dbReference>
<reference evidence="3" key="1">
    <citation type="journal article" date="2019" name="Int. J. Syst. Evol. Microbiol.">
        <title>The Global Catalogue of Microorganisms (GCM) 10K type strain sequencing project: providing services to taxonomists for standard genome sequencing and annotation.</title>
        <authorList>
            <consortium name="The Broad Institute Genomics Platform"/>
            <consortium name="The Broad Institute Genome Sequencing Center for Infectious Disease"/>
            <person name="Wu L."/>
            <person name="Ma J."/>
        </authorList>
    </citation>
    <scope>NUCLEOTIDE SEQUENCE [LARGE SCALE GENOMIC DNA]</scope>
    <source>
        <strain evidence="3">CGMCC 1.10131</strain>
    </source>
</reference>
<protein>
    <submittedName>
        <fullName evidence="2">MSHA biogenesis protein MshO</fullName>
    </submittedName>
</protein>
<comment type="caution">
    <text evidence="2">The sequence shown here is derived from an EMBL/GenBank/DDBJ whole genome shotgun (WGS) entry which is preliminary data.</text>
</comment>
<evidence type="ECO:0000256" key="1">
    <source>
        <dbReference type="SAM" id="Phobius"/>
    </source>
</evidence>
<organism evidence="2 3">
    <name type="scientific">Agarivorans gilvus</name>
    <dbReference type="NCBI Taxonomy" id="680279"/>
    <lineage>
        <taxon>Bacteria</taxon>
        <taxon>Pseudomonadati</taxon>
        <taxon>Pseudomonadota</taxon>
        <taxon>Gammaproteobacteria</taxon>
        <taxon>Alteromonadales</taxon>
        <taxon>Alteromonadaceae</taxon>
        <taxon>Agarivorans</taxon>
    </lineage>
</organism>
<keyword evidence="3" id="KW-1185">Reference proteome</keyword>
<keyword evidence="1" id="KW-0812">Transmembrane</keyword>
<evidence type="ECO:0000313" key="3">
    <source>
        <dbReference type="Proteomes" id="UP000651977"/>
    </source>
</evidence>
<proteinExistence type="predicted"/>
<feature type="transmembrane region" description="Helical" evidence="1">
    <location>
        <begin position="12"/>
        <end position="30"/>
    </location>
</feature>
<dbReference type="PROSITE" id="PS00409">
    <property type="entry name" value="PROKAR_NTER_METHYL"/>
    <property type="match status" value="1"/>
</dbReference>
<evidence type="ECO:0000313" key="2">
    <source>
        <dbReference type="EMBL" id="GGA96164.1"/>
    </source>
</evidence>